<accession>A0AAU9KJ98</accession>
<proteinExistence type="inferred from homology"/>
<dbReference type="PROSITE" id="PS51419">
    <property type="entry name" value="RAB"/>
    <property type="match status" value="1"/>
</dbReference>
<dbReference type="Proteomes" id="UP001162131">
    <property type="component" value="Unassembled WGS sequence"/>
</dbReference>
<evidence type="ECO:0000313" key="5">
    <source>
        <dbReference type="Proteomes" id="UP001162131"/>
    </source>
</evidence>
<dbReference type="InterPro" id="IPR001806">
    <property type="entry name" value="Small_GTPase"/>
</dbReference>
<dbReference type="AlphaFoldDB" id="A0AAU9KJ98"/>
<dbReference type="FunFam" id="3.40.50.300:FF:001447">
    <property type="entry name" value="Ras-related protein Rab-1B"/>
    <property type="match status" value="1"/>
</dbReference>
<sequence length="118" mass="14008">MVWEYAATDRCKSIKRTYIKETNGIMFVYDITNRDTFRYIYYWLREAKENIDRDFLAILIGNKCDLESERKVLYSEGQALGEELGLPFFEISALDETNVENAFSFLIEKNFELLSKFK</sequence>
<comment type="similarity">
    <text evidence="1">Belongs to the small GTPase superfamily. Rab family.</text>
</comment>
<keyword evidence="5" id="KW-1185">Reference proteome</keyword>
<keyword evidence="3" id="KW-0342">GTP-binding</keyword>
<dbReference type="InterPro" id="IPR027417">
    <property type="entry name" value="P-loop_NTPase"/>
</dbReference>
<evidence type="ECO:0000256" key="2">
    <source>
        <dbReference type="ARBA" id="ARBA00022741"/>
    </source>
</evidence>
<protein>
    <submittedName>
        <fullName evidence="4">Uncharacterized protein</fullName>
    </submittedName>
</protein>
<dbReference type="Gene3D" id="3.40.50.300">
    <property type="entry name" value="P-loop containing nucleotide triphosphate hydrolases"/>
    <property type="match status" value="1"/>
</dbReference>
<evidence type="ECO:0000313" key="4">
    <source>
        <dbReference type="EMBL" id="CAG9335825.1"/>
    </source>
</evidence>
<dbReference type="SUPFAM" id="SSF52540">
    <property type="entry name" value="P-loop containing nucleoside triphosphate hydrolases"/>
    <property type="match status" value="1"/>
</dbReference>
<dbReference type="SMART" id="SM00175">
    <property type="entry name" value="RAB"/>
    <property type="match status" value="1"/>
</dbReference>
<dbReference type="GO" id="GO:0005525">
    <property type="term" value="F:GTP binding"/>
    <property type="evidence" value="ECO:0007669"/>
    <property type="project" value="UniProtKB-KW"/>
</dbReference>
<dbReference type="PROSITE" id="PS51421">
    <property type="entry name" value="RAS"/>
    <property type="match status" value="1"/>
</dbReference>
<dbReference type="Pfam" id="PF00071">
    <property type="entry name" value="Ras"/>
    <property type="match status" value="1"/>
</dbReference>
<evidence type="ECO:0000256" key="1">
    <source>
        <dbReference type="ARBA" id="ARBA00006270"/>
    </source>
</evidence>
<gene>
    <name evidence="4" type="ORF">BSTOLATCC_MIC65145</name>
</gene>
<evidence type="ECO:0000256" key="3">
    <source>
        <dbReference type="ARBA" id="ARBA00023134"/>
    </source>
</evidence>
<name>A0AAU9KJ98_9CILI</name>
<dbReference type="PRINTS" id="PR00449">
    <property type="entry name" value="RASTRNSFRMNG"/>
</dbReference>
<keyword evidence="2" id="KW-0547">Nucleotide-binding</keyword>
<dbReference type="GO" id="GO:0003924">
    <property type="term" value="F:GTPase activity"/>
    <property type="evidence" value="ECO:0007669"/>
    <property type="project" value="InterPro"/>
</dbReference>
<dbReference type="SMART" id="SM00173">
    <property type="entry name" value="RAS"/>
    <property type="match status" value="1"/>
</dbReference>
<dbReference type="CDD" id="cd00154">
    <property type="entry name" value="Rab"/>
    <property type="match status" value="1"/>
</dbReference>
<dbReference type="PANTHER" id="PTHR47980">
    <property type="entry name" value="LD44762P"/>
    <property type="match status" value="1"/>
</dbReference>
<reference evidence="4" key="1">
    <citation type="submission" date="2021-09" db="EMBL/GenBank/DDBJ databases">
        <authorList>
            <consortium name="AG Swart"/>
            <person name="Singh M."/>
            <person name="Singh A."/>
            <person name="Seah K."/>
            <person name="Emmerich C."/>
        </authorList>
    </citation>
    <scope>NUCLEOTIDE SEQUENCE</scope>
    <source>
        <strain evidence="4">ATCC30299</strain>
    </source>
</reference>
<comment type="caution">
    <text evidence="4">The sequence shown here is derived from an EMBL/GenBank/DDBJ whole genome shotgun (WGS) entry which is preliminary data.</text>
</comment>
<dbReference type="InterPro" id="IPR050305">
    <property type="entry name" value="Small_GTPase_Rab"/>
</dbReference>
<dbReference type="EMBL" id="CAJZBQ010000063">
    <property type="protein sequence ID" value="CAG9335825.1"/>
    <property type="molecule type" value="Genomic_DNA"/>
</dbReference>
<organism evidence="4 5">
    <name type="scientific">Blepharisma stoltei</name>
    <dbReference type="NCBI Taxonomy" id="1481888"/>
    <lineage>
        <taxon>Eukaryota</taxon>
        <taxon>Sar</taxon>
        <taxon>Alveolata</taxon>
        <taxon>Ciliophora</taxon>
        <taxon>Postciliodesmatophora</taxon>
        <taxon>Heterotrichea</taxon>
        <taxon>Heterotrichida</taxon>
        <taxon>Blepharismidae</taxon>
        <taxon>Blepharisma</taxon>
    </lineage>
</organism>